<dbReference type="GO" id="GO:0000052">
    <property type="term" value="P:citrulline metabolic process"/>
    <property type="evidence" value="ECO:0007669"/>
    <property type="project" value="TreeGrafter"/>
</dbReference>
<dbReference type="GO" id="GO:0016403">
    <property type="term" value="F:dimethylargininase activity"/>
    <property type="evidence" value="ECO:0007669"/>
    <property type="project" value="TreeGrafter"/>
</dbReference>
<feature type="active site" description="Proton donor" evidence="3">
    <location>
        <position position="187"/>
    </location>
</feature>
<dbReference type="GO" id="GO:0045429">
    <property type="term" value="P:positive regulation of nitric oxide biosynthetic process"/>
    <property type="evidence" value="ECO:0007669"/>
    <property type="project" value="TreeGrafter"/>
</dbReference>
<keyword evidence="6" id="KW-1185">Reference proteome</keyword>
<dbReference type="AlphaFoldDB" id="A0A1G7XUD6"/>
<evidence type="ECO:0000256" key="4">
    <source>
        <dbReference type="SAM" id="MobiDB-lite"/>
    </source>
</evidence>
<evidence type="ECO:0000313" key="5">
    <source>
        <dbReference type="EMBL" id="SDG87767.1"/>
    </source>
</evidence>
<evidence type="ECO:0000256" key="3">
    <source>
        <dbReference type="PIRSR" id="PIRSR633199-1"/>
    </source>
</evidence>
<dbReference type="PANTHER" id="PTHR12737">
    <property type="entry name" value="DIMETHYLARGININE DIMETHYLAMINOHYDROLASE"/>
    <property type="match status" value="1"/>
</dbReference>
<name>A0A1G7XUD6_9ACTN</name>
<dbReference type="Pfam" id="PF19420">
    <property type="entry name" value="DDAH_eukar"/>
    <property type="match status" value="1"/>
</dbReference>
<gene>
    <name evidence="5" type="ORF">SAMN05660324_3806</name>
</gene>
<comment type="similarity">
    <text evidence="1">Belongs to the DDAH family.</text>
</comment>
<protein>
    <submittedName>
        <fullName evidence="5">N-Dimethylarginine dimethylaminohydrolase</fullName>
    </submittedName>
</protein>
<accession>A0A1G7XUD6</accession>
<organism evidence="5 6">
    <name type="scientific">Klenkia brasiliensis</name>
    <dbReference type="NCBI Taxonomy" id="333142"/>
    <lineage>
        <taxon>Bacteria</taxon>
        <taxon>Bacillati</taxon>
        <taxon>Actinomycetota</taxon>
        <taxon>Actinomycetes</taxon>
        <taxon>Geodermatophilales</taxon>
        <taxon>Geodermatophilaceae</taxon>
        <taxon>Klenkia</taxon>
    </lineage>
</organism>
<sequence>MGARPDHGSVTFPVQQAAPAPERTARTRHFVMCPPTHFDVVSVLNPWMDPAVPVDRDRAMSQWSGLVAAYQSLGHRVDLLAPGPGLPDMVFAANGALVVGGRALGAAFLHPERRPEAALHRELLAELGIAVHEPVHTNEGEGDFAVVGDLVLAGTGFRTDRAAHAEAQEVLGVPVVSLQLVDPRFYHLDTCLAVLDDTTVAWFPAAFSASSQQVVRTLFPGAVEATEADALAFGLNAVSDGRHVLLPVAATTLAADLRAAGFEPVGIELDELVKAGGSVKCCTLELRQEERA</sequence>
<dbReference type="PANTHER" id="PTHR12737:SF9">
    <property type="entry name" value="DIMETHYLARGININASE"/>
    <property type="match status" value="1"/>
</dbReference>
<keyword evidence="2 5" id="KW-0378">Hydrolase</keyword>
<feature type="active site" description="Nucleophile" evidence="3">
    <location>
        <position position="281"/>
    </location>
</feature>
<evidence type="ECO:0000256" key="1">
    <source>
        <dbReference type="ARBA" id="ARBA00008532"/>
    </source>
</evidence>
<dbReference type="Proteomes" id="UP000198863">
    <property type="component" value="Unassembled WGS sequence"/>
</dbReference>
<evidence type="ECO:0000313" key="6">
    <source>
        <dbReference type="Proteomes" id="UP000198863"/>
    </source>
</evidence>
<dbReference type="GO" id="GO:0006525">
    <property type="term" value="P:arginine metabolic process"/>
    <property type="evidence" value="ECO:0007669"/>
    <property type="project" value="TreeGrafter"/>
</dbReference>
<dbReference type="InterPro" id="IPR033199">
    <property type="entry name" value="DDAH-like"/>
</dbReference>
<proteinExistence type="inferred from homology"/>
<dbReference type="GO" id="GO:0016597">
    <property type="term" value="F:amino acid binding"/>
    <property type="evidence" value="ECO:0007669"/>
    <property type="project" value="TreeGrafter"/>
</dbReference>
<dbReference type="SUPFAM" id="SSF55909">
    <property type="entry name" value="Pentein"/>
    <property type="match status" value="1"/>
</dbReference>
<reference evidence="6" key="1">
    <citation type="submission" date="2016-10" db="EMBL/GenBank/DDBJ databases">
        <authorList>
            <person name="Varghese N."/>
            <person name="Submissions S."/>
        </authorList>
    </citation>
    <scope>NUCLEOTIDE SEQUENCE [LARGE SCALE GENOMIC DNA]</scope>
    <source>
        <strain evidence="6">DSM 44526</strain>
    </source>
</reference>
<dbReference type="Gene3D" id="3.75.10.10">
    <property type="entry name" value="L-arginine/glycine Amidinotransferase, Chain A"/>
    <property type="match status" value="1"/>
</dbReference>
<feature type="region of interest" description="Disordered" evidence="4">
    <location>
        <begin position="1"/>
        <end position="23"/>
    </location>
</feature>
<dbReference type="NCBIfam" id="NF045659">
    <property type="entry name" value="DiMArgaseDdahMtb"/>
    <property type="match status" value="1"/>
</dbReference>
<evidence type="ECO:0000256" key="2">
    <source>
        <dbReference type="ARBA" id="ARBA00022801"/>
    </source>
</evidence>
<dbReference type="EMBL" id="FNCF01000006">
    <property type="protein sequence ID" value="SDG87767.1"/>
    <property type="molecule type" value="Genomic_DNA"/>
</dbReference>